<gene>
    <name evidence="1" type="ORF">CCR87_06970</name>
</gene>
<name>A0A934TK46_9RHOB</name>
<accession>A0A934TK46</accession>
<reference evidence="1" key="2">
    <citation type="journal article" date="2020" name="Microorganisms">
        <title>Osmotic Adaptation and Compatible Solute Biosynthesis of Phototrophic Bacteria as Revealed from Genome Analyses.</title>
        <authorList>
            <person name="Imhoff J.F."/>
            <person name="Rahn T."/>
            <person name="Kunzel S."/>
            <person name="Keller A."/>
            <person name="Neulinger S.C."/>
        </authorList>
    </citation>
    <scope>NUCLEOTIDE SEQUENCE</scope>
    <source>
        <strain evidence="1">LMG 28126</strain>
    </source>
</reference>
<organism evidence="1 2">
    <name type="scientific">Rhodobaculum claviforme</name>
    <dbReference type="NCBI Taxonomy" id="1549854"/>
    <lineage>
        <taxon>Bacteria</taxon>
        <taxon>Pseudomonadati</taxon>
        <taxon>Pseudomonadota</taxon>
        <taxon>Alphaproteobacteria</taxon>
        <taxon>Rhodobacterales</taxon>
        <taxon>Paracoccaceae</taxon>
        <taxon>Rhodobaculum</taxon>
    </lineage>
</organism>
<dbReference type="Proteomes" id="UP000706333">
    <property type="component" value="Unassembled WGS sequence"/>
</dbReference>
<dbReference type="EMBL" id="NHSD01000203">
    <property type="protein sequence ID" value="MBK5927083.1"/>
    <property type="molecule type" value="Genomic_DNA"/>
</dbReference>
<comment type="caution">
    <text evidence="1">The sequence shown here is derived from an EMBL/GenBank/DDBJ whole genome shotgun (WGS) entry which is preliminary data.</text>
</comment>
<dbReference type="AlphaFoldDB" id="A0A934TK46"/>
<evidence type="ECO:0000313" key="1">
    <source>
        <dbReference type="EMBL" id="MBK5927083.1"/>
    </source>
</evidence>
<sequence>MHGTDAAGMWAVRRVSPRQGGAVLAEAEQAAGQALHATRALASIRRTMAMIPWTSASVEVFRCVPRRAALSLA</sequence>
<reference evidence="1" key="1">
    <citation type="submission" date="2017-05" db="EMBL/GenBank/DDBJ databases">
        <authorList>
            <person name="Imhoff J.F."/>
            <person name="Rahn T."/>
            <person name="Kuenzel S."/>
            <person name="Neulinger S.C."/>
        </authorList>
    </citation>
    <scope>NUCLEOTIDE SEQUENCE</scope>
    <source>
        <strain evidence="1">LMG 28126</strain>
    </source>
</reference>
<proteinExistence type="predicted"/>
<keyword evidence="2" id="KW-1185">Reference proteome</keyword>
<evidence type="ECO:0000313" key="2">
    <source>
        <dbReference type="Proteomes" id="UP000706333"/>
    </source>
</evidence>
<protein>
    <submittedName>
        <fullName evidence="1">Uncharacterized protein</fullName>
    </submittedName>
</protein>